<reference evidence="2 3" key="1">
    <citation type="submission" date="2018-10" db="EMBL/GenBank/DDBJ databases">
        <title>Fifty Aureobasidium pullulans genomes reveal a recombining polyextremotolerant generalist.</title>
        <authorList>
            <person name="Gostincar C."/>
            <person name="Turk M."/>
            <person name="Zajc J."/>
            <person name="Gunde-Cimerman N."/>
        </authorList>
    </citation>
    <scope>NUCLEOTIDE SEQUENCE [LARGE SCALE GENOMIC DNA]</scope>
    <source>
        <strain evidence="2 3">EXF-9785</strain>
    </source>
</reference>
<evidence type="ECO:0000313" key="2">
    <source>
        <dbReference type="EMBL" id="THX43385.1"/>
    </source>
</evidence>
<organism evidence="2 3">
    <name type="scientific">Aureobasidium pullulans</name>
    <name type="common">Black yeast</name>
    <name type="synonym">Pullularia pullulans</name>
    <dbReference type="NCBI Taxonomy" id="5580"/>
    <lineage>
        <taxon>Eukaryota</taxon>
        <taxon>Fungi</taxon>
        <taxon>Dikarya</taxon>
        <taxon>Ascomycota</taxon>
        <taxon>Pezizomycotina</taxon>
        <taxon>Dothideomycetes</taxon>
        <taxon>Dothideomycetidae</taxon>
        <taxon>Dothideales</taxon>
        <taxon>Saccotheciaceae</taxon>
        <taxon>Aureobasidium</taxon>
    </lineage>
</organism>
<feature type="compositionally biased region" description="Pro residues" evidence="1">
    <location>
        <begin position="52"/>
        <end position="73"/>
    </location>
</feature>
<protein>
    <submittedName>
        <fullName evidence="2">Uncharacterized protein</fullName>
    </submittedName>
</protein>
<proteinExistence type="predicted"/>
<dbReference type="EMBL" id="QZAV01000012">
    <property type="protein sequence ID" value="THX43385.1"/>
    <property type="molecule type" value="Genomic_DNA"/>
</dbReference>
<evidence type="ECO:0000313" key="3">
    <source>
        <dbReference type="Proteomes" id="UP000308953"/>
    </source>
</evidence>
<comment type="caution">
    <text evidence="2">The sequence shown here is derived from an EMBL/GenBank/DDBJ whole genome shotgun (WGS) entry which is preliminary data.</text>
</comment>
<sequence>MITSKALVLSGLIASSNDVDGLRRAEVTANHQQQKEGSHVMWIAIDTIDHPPGNPTISPPSPPDQSIPNSPPPNHIQTAIMADETFYRDQILSNAAVLFPDTFRIVLRAKKNEGRQTYEAVLVDGSSHRILLAGGPGLHSIQEALFNLLIATSNQMTDHLQGLADKEANGREHHATTAPSHGVTGTPGHPTR</sequence>
<name>A0A4S9F702_AURPU</name>
<accession>A0A4S9F702</accession>
<gene>
    <name evidence="2" type="ORF">D6D10_01265</name>
</gene>
<feature type="region of interest" description="Disordered" evidence="1">
    <location>
        <begin position="170"/>
        <end position="192"/>
    </location>
</feature>
<dbReference type="AlphaFoldDB" id="A0A4S9F702"/>
<feature type="region of interest" description="Disordered" evidence="1">
    <location>
        <begin position="49"/>
        <end position="73"/>
    </location>
</feature>
<evidence type="ECO:0000256" key="1">
    <source>
        <dbReference type="SAM" id="MobiDB-lite"/>
    </source>
</evidence>
<dbReference type="Proteomes" id="UP000308953">
    <property type="component" value="Unassembled WGS sequence"/>
</dbReference>